<evidence type="ECO:0000256" key="2">
    <source>
        <dbReference type="ARBA" id="ARBA00009010"/>
    </source>
</evidence>
<dbReference type="EMBL" id="MCFE01000012">
    <property type="protein sequence ID" value="ORY06961.1"/>
    <property type="molecule type" value="Genomic_DNA"/>
</dbReference>
<evidence type="ECO:0000256" key="7">
    <source>
        <dbReference type="ARBA" id="ARBA00023136"/>
    </source>
</evidence>
<comment type="subcellular location">
    <subcellularLocation>
        <location evidence="1 10">Endoplasmic reticulum membrane</location>
        <topology evidence="1 10">Multi-pass membrane protein</topology>
    </subcellularLocation>
</comment>
<dbReference type="GO" id="GO:0008204">
    <property type="term" value="P:ergosterol metabolic process"/>
    <property type="evidence" value="ECO:0007669"/>
    <property type="project" value="TreeGrafter"/>
</dbReference>
<evidence type="ECO:0000256" key="12">
    <source>
        <dbReference type="SAM" id="Phobius"/>
    </source>
</evidence>
<dbReference type="Proteomes" id="UP000193498">
    <property type="component" value="Unassembled WGS sequence"/>
</dbReference>
<feature type="transmembrane region" description="Helical" evidence="12">
    <location>
        <begin position="142"/>
        <end position="164"/>
    </location>
</feature>
<evidence type="ECO:0000256" key="3">
    <source>
        <dbReference type="ARBA" id="ARBA00022679"/>
    </source>
</evidence>
<comment type="similarity">
    <text evidence="2 10">Belongs to the membrane-bound acyltransferase family. Sterol o-acyltransferase subfamily.</text>
</comment>
<feature type="transmembrane region" description="Helical" evidence="12">
    <location>
        <begin position="290"/>
        <end position="309"/>
    </location>
</feature>
<proteinExistence type="inferred from homology"/>
<organism evidence="13 14">
    <name type="scientific">Basidiobolus meristosporus CBS 931.73</name>
    <dbReference type="NCBI Taxonomy" id="1314790"/>
    <lineage>
        <taxon>Eukaryota</taxon>
        <taxon>Fungi</taxon>
        <taxon>Fungi incertae sedis</taxon>
        <taxon>Zoopagomycota</taxon>
        <taxon>Entomophthoromycotina</taxon>
        <taxon>Basidiobolomycetes</taxon>
        <taxon>Basidiobolales</taxon>
        <taxon>Basidiobolaceae</taxon>
        <taxon>Basidiobolus</taxon>
    </lineage>
</organism>
<keyword evidence="14" id="KW-1185">Reference proteome</keyword>
<dbReference type="PANTHER" id="PTHR10408">
    <property type="entry name" value="STEROL O-ACYLTRANSFERASE"/>
    <property type="match status" value="1"/>
</dbReference>
<keyword evidence="8 10" id="KW-0012">Acyltransferase</keyword>
<feature type="transmembrane region" description="Helical" evidence="12">
    <location>
        <begin position="170"/>
        <end position="187"/>
    </location>
</feature>
<evidence type="ECO:0000256" key="5">
    <source>
        <dbReference type="ARBA" id="ARBA00022824"/>
    </source>
</evidence>
<evidence type="ECO:0000313" key="14">
    <source>
        <dbReference type="Proteomes" id="UP000193498"/>
    </source>
</evidence>
<evidence type="ECO:0000256" key="11">
    <source>
        <dbReference type="PIRSR" id="PIRSR000439-1"/>
    </source>
</evidence>
<dbReference type="InParanoid" id="A0A1Y1Z9N7"/>
<dbReference type="PIRSF" id="PIRSF000439">
    <property type="entry name" value="Oat_ACAT_DAG_ARE"/>
    <property type="match status" value="1"/>
</dbReference>
<dbReference type="PANTHER" id="PTHR10408:SF9">
    <property type="entry name" value="STEROL O-ACYLTRANSFERASE 2-RELATED"/>
    <property type="match status" value="1"/>
</dbReference>
<dbReference type="InterPro" id="IPR014371">
    <property type="entry name" value="Oat_ACAT_DAG_ARE"/>
</dbReference>
<dbReference type="Pfam" id="PF03062">
    <property type="entry name" value="MBOAT"/>
    <property type="match status" value="1"/>
</dbReference>
<evidence type="ECO:0000256" key="8">
    <source>
        <dbReference type="ARBA" id="ARBA00023315"/>
    </source>
</evidence>
<evidence type="ECO:0000313" key="13">
    <source>
        <dbReference type="EMBL" id="ORY06961.1"/>
    </source>
</evidence>
<keyword evidence="3 10" id="KW-0808">Transferase</keyword>
<reference evidence="13 14" key="1">
    <citation type="submission" date="2016-07" db="EMBL/GenBank/DDBJ databases">
        <title>Pervasive Adenine N6-methylation of Active Genes in Fungi.</title>
        <authorList>
            <consortium name="DOE Joint Genome Institute"/>
            <person name="Mondo S.J."/>
            <person name="Dannebaum R.O."/>
            <person name="Kuo R.C."/>
            <person name="Labutti K."/>
            <person name="Haridas S."/>
            <person name="Kuo A."/>
            <person name="Salamov A."/>
            <person name="Ahrendt S.R."/>
            <person name="Lipzen A."/>
            <person name="Sullivan W."/>
            <person name="Andreopoulos W.B."/>
            <person name="Clum A."/>
            <person name="Lindquist E."/>
            <person name="Daum C."/>
            <person name="Ramamoorthy G.K."/>
            <person name="Gryganskyi A."/>
            <person name="Culley D."/>
            <person name="Magnuson J.K."/>
            <person name="James T.Y."/>
            <person name="O'Malley M.A."/>
            <person name="Stajich J.E."/>
            <person name="Spatafora J.W."/>
            <person name="Visel A."/>
            <person name="Grigoriev I.V."/>
        </authorList>
    </citation>
    <scope>NUCLEOTIDE SEQUENCE [LARGE SCALE GENOMIC DNA]</scope>
    <source>
        <strain evidence="13 14">CBS 931.73</strain>
    </source>
</reference>
<feature type="transmembrane region" description="Helical" evidence="12">
    <location>
        <begin position="70"/>
        <end position="90"/>
    </location>
</feature>
<evidence type="ECO:0000256" key="6">
    <source>
        <dbReference type="ARBA" id="ARBA00022989"/>
    </source>
</evidence>
<keyword evidence="5 10" id="KW-0256">Endoplasmic reticulum</keyword>
<feature type="transmembrane region" description="Helical" evidence="12">
    <location>
        <begin position="431"/>
        <end position="447"/>
    </location>
</feature>
<feature type="transmembrane region" description="Helical" evidence="12">
    <location>
        <begin position="321"/>
        <end position="344"/>
    </location>
</feature>
<feature type="active site" evidence="11">
    <location>
        <position position="418"/>
    </location>
</feature>
<protein>
    <recommendedName>
        <fullName evidence="10">O-acyltransferase</fullName>
    </recommendedName>
</protein>
<feature type="transmembrane region" description="Helical" evidence="12">
    <location>
        <begin position="459"/>
        <end position="478"/>
    </location>
</feature>
<evidence type="ECO:0000256" key="4">
    <source>
        <dbReference type="ARBA" id="ARBA00022692"/>
    </source>
</evidence>
<evidence type="ECO:0000256" key="9">
    <source>
        <dbReference type="ARBA" id="ARBA00023568"/>
    </source>
</evidence>
<keyword evidence="6 12" id="KW-1133">Transmembrane helix</keyword>
<feature type="transmembrane region" description="Helical" evidence="12">
    <location>
        <begin position="110"/>
        <end position="130"/>
    </location>
</feature>
<name>A0A1Y1Z9N7_9FUNG</name>
<dbReference type="AlphaFoldDB" id="A0A1Y1Z9N7"/>
<comment type="caution">
    <text evidence="13">The sequence shown here is derived from an EMBL/GenBank/DDBJ whole genome shotgun (WGS) entry which is preliminary data.</text>
</comment>
<evidence type="ECO:0000256" key="10">
    <source>
        <dbReference type="PIRNR" id="PIRNR000439"/>
    </source>
</evidence>
<keyword evidence="7 10" id="KW-0472">Membrane</keyword>
<sequence length="489" mass="57922">MTEIPYLRKKKILRDTNKPFNIHPASEEGKNEKSNTSVKAHLSHAFVFRERPSHFDVPTMVKEGHPFRGFFTLFWIAMGFFLLQTFTTNLKLTGHITSSYLFSILSKDLGSLFFSDMVLIAATFISYGIQKAIVYEWFHREYAGMIIQHIYQTSYLALAISWALWKDWPWVQTTFFILHAIANLMKIHSYISYNGELSVFYERLESLKKDQENLIKASKQSNKDEDPEIAQELRNQIEDARTSLTKDDIQYPENVTLKNFWEYLLFPTLVYELDYPRTERIRPWYLFEKCLAFLGTFILLYVTIEHQIIPVLDHSVDNTSVIYMILQLIFPFMIAHLLVFYIIFECVCNGFAEISRFADRSFYDDWWNSATFDEYARKWNRPVHLFLLRHVYLDSIQTYKLSKKSATYLTFLLSSCLHELVMVIITRRFRLYLFCLQMFQLPLIWLGRRPIVLKYPWLGNTLFWFGLVSGLPLLGVLYCRQVVIETNDQ</sequence>
<accession>A0A1Y1Z9N7</accession>
<evidence type="ECO:0000256" key="1">
    <source>
        <dbReference type="ARBA" id="ARBA00004477"/>
    </source>
</evidence>
<dbReference type="FunCoup" id="A0A1Y1Z9N7">
    <property type="interactions" value="224"/>
</dbReference>
<keyword evidence="4 12" id="KW-0812">Transmembrane</keyword>
<dbReference type="InterPro" id="IPR004299">
    <property type="entry name" value="MBOAT_fam"/>
</dbReference>
<gene>
    <name evidence="13" type="ORF">K493DRAFT_273831</name>
</gene>
<dbReference type="OrthoDB" id="10039049at2759"/>
<dbReference type="GO" id="GO:0005789">
    <property type="term" value="C:endoplasmic reticulum membrane"/>
    <property type="evidence" value="ECO:0007669"/>
    <property type="project" value="UniProtKB-SubCell"/>
</dbReference>
<dbReference type="STRING" id="1314790.A0A1Y1Z9N7"/>
<dbReference type="GO" id="GO:0034737">
    <property type="term" value="F:ergosterol O-acyltransferase activity"/>
    <property type="evidence" value="ECO:0007669"/>
    <property type="project" value="TreeGrafter"/>
</dbReference>
<comment type="function">
    <text evidence="9">Sterol O-acyltransferase that catalyzes the formation of stery esters.</text>
</comment>